<organism evidence="2 3">
    <name type="scientific">Faecalibacterium prausnitzii</name>
    <dbReference type="NCBI Taxonomy" id="853"/>
    <lineage>
        <taxon>Bacteria</taxon>
        <taxon>Bacillati</taxon>
        <taxon>Bacillota</taxon>
        <taxon>Clostridia</taxon>
        <taxon>Eubacteriales</taxon>
        <taxon>Oscillospiraceae</taxon>
        <taxon>Faecalibacterium</taxon>
    </lineage>
</organism>
<dbReference type="PANTHER" id="PTHR43685">
    <property type="entry name" value="GLYCOSYLTRANSFERASE"/>
    <property type="match status" value="1"/>
</dbReference>
<reference evidence="2 3" key="1">
    <citation type="journal article" date="2019" name="Nat. Med.">
        <title>A library of human gut bacterial isolates paired with longitudinal multiomics data enables mechanistic microbiome research.</title>
        <authorList>
            <person name="Poyet M."/>
            <person name="Groussin M."/>
            <person name="Gibbons S.M."/>
            <person name="Avila-Pacheco J."/>
            <person name="Jiang X."/>
            <person name="Kearney S.M."/>
            <person name="Perrotta A.R."/>
            <person name="Berdy B."/>
            <person name="Zhao S."/>
            <person name="Lieberman T.D."/>
            <person name="Swanson P.K."/>
            <person name="Smith M."/>
            <person name="Roesemann S."/>
            <person name="Alexander J.E."/>
            <person name="Rich S.A."/>
            <person name="Livny J."/>
            <person name="Vlamakis H."/>
            <person name="Clish C."/>
            <person name="Bullock K."/>
            <person name="Deik A."/>
            <person name="Scott J."/>
            <person name="Pierce K.A."/>
            <person name="Xavier R.J."/>
            <person name="Alm E.J."/>
        </authorList>
    </citation>
    <scope>NUCLEOTIDE SEQUENCE [LARGE SCALE GENOMIC DNA]</scope>
    <source>
        <strain evidence="2 3">BIOML-A1</strain>
    </source>
</reference>
<comment type="caution">
    <text evidence="2">The sequence shown here is derived from an EMBL/GenBank/DDBJ whole genome shotgun (WGS) entry which is preliminary data.</text>
</comment>
<dbReference type="SUPFAM" id="SSF53448">
    <property type="entry name" value="Nucleotide-diphospho-sugar transferases"/>
    <property type="match status" value="1"/>
</dbReference>
<dbReference type="InterPro" id="IPR029044">
    <property type="entry name" value="Nucleotide-diphossugar_trans"/>
</dbReference>
<keyword evidence="2" id="KW-0808">Transferase</keyword>
<sequence>MQTVEGGMKNSILISVVMPNYNGHRFVEQAIDSVLNQTYPNFELLVVDDCSKDDSLQLIQQKAQSDDRIRVIALEHNAGVANARNVGIKEAKGEFIALLDNDDLWTEDKLERQLALARNGADIVYCSYDFIDEQNNLIKKPFIVPQQTNFNKMLVSSVISCSTSFIKTELMQGHPFNADFYHEDYVLWMELLRVCPTAYGDPKVLMHYRQVSGSRSNKKSNAAKERWKIYRKALKLNAVTSAWAFMRYAVKGVVKYYL</sequence>
<dbReference type="EMBL" id="WKQN01000010">
    <property type="protein sequence ID" value="MSC63757.1"/>
    <property type="molecule type" value="Genomic_DNA"/>
</dbReference>
<evidence type="ECO:0000313" key="3">
    <source>
        <dbReference type="Proteomes" id="UP000461506"/>
    </source>
</evidence>
<dbReference type="GO" id="GO:0016740">
    <property type="term" value="F:transferase activity"/>
    <property type="evidence" value="ECO:0007669"/>
    <property type="project" value="UniProtKB-KW"/>
</dbReference>
<accession>A0A844DSH5</accession>
<proteinExistence type="predicted"/>
<dbReference type="PANTHER" id="PTHR43685:SF2">
    <property type="entry name" value="GLYCOSYLTRANSFERASE 2-LIKE DOMAIN-CONTAINING PROTEIN"/>
    <property type="match status" value="1"/>
</dbReference>
<evidence type="ECO:0000259" key="1">
    <source>
        <dbReference type="Pfam" id="PF00535"/>
    </source>
</evidence>
<dbReference type="Gene3D" id="3.90.550.10">
    <property type="entry name" value="Spore Coat Polysaccharide Biosynthesis Protein SpsA, Chain A"/>
    <property type="match status" value="1"/>
</dbReference>
<evidence type="ECO:0000313" key="2">
    <source>
        <dbReference type="EMBL" id="MSC63757.1"/>
    </source>
</evidence>
<dbReference type="Pfam" id="PF00535">
    <property type="entry name" value="Glycos_transf_2"/>
    <property type="match status" value="1"/>
</dbReference>
<dbReference type="AlphaFoldDB" id="A0A844DSH5"/>
<dbReference type="InterPro" id="IPR001173">
    <property type="entry name" value="Glyco_trans_2-like"/>
</dbReference>
<feature type="domain" description="Glycosyltransferase 2-like" evidence="1">
    <location>
        <begin position="15"/>
        <end position="148"/>
    </location>
</feature>
<dbReference type="Proteomes" id="UP000461506">
    <property type="component" value="Unassembled WGS sequence"/>
</dbReference>
<name>A0A844DSH5_9FIRM</name>
<protein>
    <submittedName>
        <fullName evidence="2">Glycosyltransferase</fullName>
    </submittedName>
</protein>
<gene>
    <name evidence="2" type="ORF">GKD95_10545</name>
</gene>
<dbReference type="InterPro" id="IPR050834">
    <property type="entry name" value="Glycosyltransf_2"/>
</dbReference>